<dbReference type="Proteomes" id="UP001501442">
    <property type="component" value="Unassembled WGS sequence"/>
</dbReference>
<proteinExistence type="predicted"/>
<feature type="domain" description="Transcription regulator PadR N-terminal" evidence="1">
    <location>
        <begin position="19"/>
        <end position="88"/>
    </location>
</feature>
<dbReference type="InterPro" id="IPR005149">
    <property type="entry name" value="Tscrpt_reg_PadR_N"/>
</dbReference>
<accession>A0ABP8UD05</accession>
<dbReference type="InterPro" id="IPR036390">
    <property type="entry name" value="WH_DNA-bd_sf"/>
</dbReference>
<dbReference type="SUPFAM" id="SSF46785">
    <property type="entry name" value="Winged helix' DNA-binding domain"/>
    <property type="match status" value="1"/>
</dbReference>
<evidence type="ECO:0000313" key="3">
    <source>
        <dbReference type="Proteomes" id="UP001501442"/>
    </source>
</evidence>
<dbReference type="InterPro" id="IPR036388">
    <property type="entry name" value="WH-like_DNA-bd_sf"/>
</dbReference>
<evidence type="ECO:0000259" key="1">
    <source>
        <dbReference type="Pfam" id="PF03551"/>
    </source>
</evidence>
<keyword evidence="3" id="KW-1185">Reference proteome</keyword>
<dbReference type="PANTHER" id="PTHR33169:SF14">
    <property type="entry name" value="TRANSCRIPTIONAL REGULATOR RV3488"/>
    <property type="match status" value="1"/>
</dbReference>
<dbReference type="PANTHER" id="PTHR33169">
    <property type="entry name" value="PADR-FAMILY TRANSCRIPTIONAL REGULATOR"/>
    <property type="match status" value="1"/>
</dbReference>
<dbReference type="RefSeq" id="WP_345432091.1">
    <property type="nucleotide sequence ID" value="NZ_BAABHK010000004.1"/>
</dbReference>
<dbReference type="Gene3D" id="1.10.10.10">
    <property type="entry name" value="Winged helix-like DNA-binding domain superfamily/Winged helix DNA-binding domain"/>
    <property type="match status" value="1"/>
</dbReference>
<organism evidence="2 3">
    <name type="scientific">Actinoallomurus vinaceus</name>
    <dbReference type="NCBI Taxonomy" id="1080074"/>
    <lineage>
        <taxon>Bacteria</taxon>
        <taxon>Bacillati</taxon>
        <taxon>Actinomycetota</taxon>
        <taxon>Actinomycetes</taxon>
        <taxon>Streptosporangiales</taxon>
        <taxon>Thermomonosporaceae</taxon>
        <taxon>Actinoallomurus</taxon>
    </lineage>
</organism>
<name>A0ABP8UD05_9ACTN</name>
<dbReference type="InterPro" id="IPR052509">
    <property type="entry name" value="Metal_resp_DNA-bind_regulator"/>
</dbReference>
<dbReference type="EMBL" id="BAABHK010000004">
    <property type="protein sequence ID" value="GAA4626896.1"/>
    <property type="molecule type" value="Genomic_DNA"/>
</dbReference>
<sequence>MSENFAPLRRITVPTLAVLAVLLREDHRWFGLRIAEELGMRTASVYPILARLEKAGWVTATWEVPSATHDSGAPRKYYALTEPGRESAKAVLAAREEVMARHQRSASLLSRAGYGH</sequence>
<reference evidence="3" key="1">
    <citation type="journal article" date="2019" name="Int. J. Syst. Evol. Microbiol.">
        <title>The Global Catalogue of Microorganisms (GCM) 10K type strain sequencing project: providing services to taxonomists for standard genome sequencing and annotation.</title>
        <authorList>
            <consortium name="The Broad Institute Genomics Platform"/>
            <consortium name="The Broad Institute Genome Sequencing Center for Infectious Disease"/>
            <person name="Wu L."/>
            <person name="Ma J."/>
        </authorList>
    </citation>
    <scope>NUCLEOTIDE SEQUENCE [LARGE SCALE GENOMIC DNA]</scope>
    <source>
        <strain evidence="3">JCM 17939</strain>
    </source>
</reference>
<dbReference type="Pfam" id="PF03551">
    <property type="entry name" value="PadR"/>
    <property type="match status" value="1"/>
</dbReference>
<comment type="caution">
    <text evidence="2">The sequence shown here is derived from an EMBL/GenBank/DDBJ whole genome shotgun (WGS) entry which is preliminary data.</text>
</comment>
<evidence type="ECO:0000313" key="2">
    <source>
        <dbReference type="EMBL" id="GAA4626896.1"/>
    </source>
</evidence>
<gene>
    <name evidence="2" type="ORF">GCM10023196_037010</name>
</gene>
<protein>
    <submittedName>
        <fullName evidence="2">PadR family transcriptional regulator</fullName>
    </submittedName>
</protein>